<feature type="active site" evidence="5">
    <location>
        <position position="266"/>
    </location>
</feature>
<dbReference type="SUPFAM" id="SSF53720">
    <property type="entry name" value="ALDH-like"/>
    <property type="match status" value="2"/>
</dbReference>
<dbReference type="GO" id="GO:0016620">
    <property type="term" value="F:oxidoreductase activity, acting on the aldehyde or oxo group of donors, NAD or NADP as acceptor"/>
    <property type="evidence" value="ECO:0007669"/>
    <property type="project" value="UniProtKB-UniRule"/>
</dbReference>
<evidence type="ECO:0000256" key="4">
    <source>
        <dbReference type="PIRNR" id="PIRNR036490"/>
    </source>
</evidence>
<sequence>MSIAHYYETMDYGPAPEADGEARAWLKRHDATFGHFIAGKFAAPASGKHLMTIEPATGKTLAKLAQGIAADVEAAVGAARSAQSSWAKLGGHGRARHLYALARMLQRHARLFAVLEAIDNGKPIRETRDLDVPLAARHFLYHAGWAQLQEREFVDHVPVGVIGQIIPWNFPLLMLAWKIAPALATGNTVVLKPAEFTSLTALLFAELAAEAGLPAGVLNVVTGDGATGALLVENPGVDKIAFTGSTEVGRLIRQSTAGTGKSLTLELGGKSPFIVFDDADIDGAVEGVVDAIWFNQGQVCCAGSRLLLQEGIAETFRKRLIRRMETLRVGPPLDKAIDMGAVVAPVQLERIKALVETGVKEGAEKYQAPGPIPAEGCFYPPTLLWNVHPSSTVAIEEIFGPVLVAMTFRTPDEAVMLANNTRYGLAASVWSETIGLALDIAPKLQAGVVWVNATNLFDASVGFGGYRESGFGREGGREGLYEYLKPKAWSGRKARAKVPPPSPAASHGGAGFGTPSIDRTAKLFVGGKQVRPDGNYSRAVLSPKGRHLGEAGEGNRKDIRNAVAAARSAEGWARATTHNRAQILYYLAENLSARGDEFARRIGDMTGISSAKARAEVEAGIERLFSYGAWADKYEGTIHAPPLRGVALAMHEPIGVVGVACPDEAPLLGFISLVAPLIAMGNRVVAVPSERHPLAATDFYQVLETSDVPAGVVNIVTGERDALAKVLAEHDDVDALWVFGSQEASTAAERLSVGNLKRTLVDHGLALDWYDRAASEGPILLRHAVQVKNIWIPYGD</sequence>
<dbReference type="RefSeq" id="WP_148773330.1">
    <property type="nucleotide sequence ID" value="NZ_VSSS01000026.1"/>
</dbReference>
<comment type="caution">
    <text evidence="9">The sequence shown here is derived from an EMBL/GenBank/DDBJ whole genome shotgun (WGS) entry which is preliminary data.</text>
</comment>
<dbReference type="AlphaFoldDB" id="A0A5D3KEU3"/>
<keyword evidence="2 6" id="KW-0560">Oxidoreductase</keyword>
<comment type="similarity">
    <text evidence="1 4 6">Belongs to the aldehyde dehydrogenase family.</text>
</comment>
<dbReference type="FunFam" id="3.40.309.10:FF:000012">
    <property type="entry name" value="Betaine aldehyde dehydrogenase"/>
    <property type="match status" value="1"/>
</dbReference>
<dbReference type="PROSITE" id="PS00687">
    <property type="entry name" value="ALDEHYDE_DEHYDR_GLU"/>
    <property type="match status" value="1"/>
</dbReference>
<dbReference type="Proteomes" id="UP000324758">
    <property type="component" value="Unassembled WGS sequence"/>
</dbReference>
<feature type="domain" description="Aldehyde dehydrogenase" evidence="8">
    <location>
        <begin position="45"/>
        <end position="488"/>
    </location>
</feature>
<dbReference type="CDD" id="cd07111">
    <property type="entry name" value="ALDH_F16"/>
    <property type="match status" value="1"/>
</dbReference>
<evidence type="ECO:0000313" key="10">
    <source>
        <dbReference type="Proteomes" id="UP000324758"/>
    </source>
</evidence>
<evidence type="ECO:0000256" key="7">
    <source>
        <dbReference type="SAM" id="MobiDB-lite"/>
    </source>
</evidence>
<dbReference type="OrthoDB" id="9812625at2"/>
<dbReference type="InterPro" id="IPR016163">
    <property type="entry name" value="Ald_DH_C"/>
</dbReference>
<feature type="region of interest" description="Disordered" evidence="7">
    <location>
        <begin position="493"/>
        <end position="513"/>
    </location>
</feature>
<evidence type="ECO:0000313" key="9">
    <source>
        <dbReference type="EMBL" id="TYL94794.1"/>
    </source>
</evidence>
<evidence type="ECO:0000256" key="2">
    <source>
        <dbReference type="ARBA" id="ARBA00023002"/>
    </source>
</evidence>
<dbReference type="InterPro" id="IPR011408">
    <property type="entry name" value="Aldehyde_DH"/>
</dbReference>
<dbReference type="InterPro" id="IPR029510">
    <property type="entry name" value="Ald_DH_CS_GLU"/>
</dbReference>
<dbReference type="Pfam" id="PF00171">
    <property type="entry name" value="Aldedh"/>
    <property type="match status" value="2"/>
</dbReference>
<dbReference type="PANTHER" id="PTHR11699">
    <property type="entry name" value="ALDEHYDE DEHYDROGENASE-RELATED"/>
    <property type="match status" value="1"/>
</dbReference>
<feature type="domain" description="Aldehyde dehydrogenase" evidence="8">
    <location>
        <begin position="540"/>
        <end position="763"/>
    </location>
</feature>
<dbReference type="InterPro" id="IPR016161">
    <property type="entry name" value="Ald_DH/histidinol_DH"/>
</dbReference>
<dbReference type="InterPro" id="IPR015590">
    <property type="entry name" value="Aldehyde_DH_dom"/>
</dbReference>
<dbReference type="PIRSF" id="PIRSF036490">
    <property type="entry name" value="Aldedh_dupl"/>
    <property type="match status" value="1"/>
</dbReference>
<protein>
    <submittedName>
        <fullName evidence="9">Aldehyde dehydrogenase family protein</fullName>
    </submittedName>
</protein>
<evidence type="ECO:0000256" key="5">
    <source>
        <dbReference type="PROSITE-ProRule" id="PRU10007"/>
    </source>
</evidence>
<dbReference type="Gene3D" id="3.40.605.10">
    <property type="entry name" value="Aldehyde Dehydrogenase, Chain A, domain 1"/>
    <property type="match status" value="2"/>
</dbReference>
<accession>A0A5D3KEU3</accession>
<proteinExistence type="inferred from homology"/>
<keyword evidence="3" id="KW-0558">Oxidation</keyword>
<evidence type="ECO:0000256" key="1">
    <source>
        <dbReference type="ARBA" id="ARBA00009986"/>
    </source>
</evidence>
<name>A0A5D3KEU3_9BRAD</name>
<evidence type="ECO:0000259" key="8">
    <source>
        <dbReference type="Pfam" id="PF00171"/>
    </source>
</evidence>
<evidence type="ECO:0000256" key="3">
    <source>
        <dbReference type="ARBA" id="ARBA00023097"/>
    </source>
</evidence>
<reference evidence="9 10" key="1">
    <citation type="submission" date="2019-08" db="EMBL/GenBank/DDBJ databases">
        <title>Bradyrhizobium hipponensis sp. nov., a rhizobium isolated from a Lupinus angustifolius root nodule in Tunisia.</title>
        <authorList>
            <person name="Off K."/>
            <person name="Rejili M."/>
            <person name="Mars M."/>
            <person name="Brachmann A."/>
            <person name="Marin M."/>
        </authorList>
    </citation>
    <scope>NUCLEOTIDE SEQUENCE [LARGE SCALE GENOMIC DNA]</scope>
    <source>
        <strain evidence="9 10">CTAW71</strain>
    </source>
</reference>
<dbReference type="Gene3D" id="3.40.309.10">
    <property type="entry name" value="Aldehyde Dehydrogenase, Chain A, domain 2"/>
    <property type="match status" value="1"/>
</dbReference>
<dbReference type="InterPro" id="IPR016162">
    <property type="entry name" value="Ald_DH_N"/>
</dbReference>
<dbReference type="FunFam" id="3.40.605.10:FF:000007">
    <property type="entry name" value="NAD/NADP-dependent betaine aldehyde dehydrogenase"/>
    <property type="match status" value="1"/>
</dbReference>
<organism evidence="9 10">
    <name type="scientific">Bradyrhizobium rifense</name>
    <dbReference type="NCBI Taxonomy" id="515499"/>
    <lineage>
        <taxon>Bacteria</taxon>
        <taxon>Pseudomonadati</taxon>
        <taxon>Pseudomonadota</taxon>
        <taxon>Alphaproteobacteria</taxon>
        <taxon>Hyphomicrobiales</taxon>
        <taxon>Nitrobacteraceae</taxon>
        <taxon>Bradyrhizobium</taxon>
    </lineage>
</organism>
<evidence type="ECO:0000256" key="6">
    <source>
        <dbReference type="RuleBase" id="RU003345"/>
    </source>
</evidence>
<keyword evidence="10" id="KW-1185">Reference proteome</keyword>
<dbReference type="EMBL" id="VSSS01000026">
    <property type="protein sequence ID" value="TYL94794.1"/>
    <property type="molecule type" value="Genomic_DNA"/>
</dbReference>
<gene>
    <name evidence="9" type="ORF">FXB40_16990</name>
</gene>